<dbReference type="PANTHER" id="PTHR46300">
    <property type="entry name" value="P450, PUTATIVE (EUROFUNG)-RELATED-RELATED"/>
    <property type="match status" value="1"/>
</dbReference>
<comment type="caution">
    <text evidence="7">The sequence shown here is derived from an EMBL/GenBank/DDBJ whole genome shotgun (WGS) entry which is preliminary data.</text>
</comment>
<proteinExistence type="inferred from homology"/>
<evidence type="ECO:0008006" key="9">
    <source>
        <dbReference type="Google" id="ProtNLM"/>
    </source>
</evidence>
<dbReference type="SUPFAM" id="SSF48264">
    <property type="entry name" value="Cytochrome P450"/>
    <property type="match status" value="1"/>
</dbReference>
<dbReference type="EMBL" id="JAKNSF020000065">
    <property type="protein sequence ID" value="KAK7722763.1"/>
    <property type="molecule type" value="Genomic_DNA"/>
</dbReference>
<dbReference type="InterPro" id="IPR036396">
    <property type="entry name" value="Cyt_P450_sf"/>
</dbReference>
<keyword evidence="5 6" id="KW-0503">Monooxygenase</keyword>
<evidence type="ECO:0000256" key="6">
    <source>
        <dbReference type="RuleBase" id="RU000461"/>
    </source>
</evidence>
<evidence type="ECO:0000313" key="8">
    <source>
        <dbReference type="Proteomes" id="UP001430848"/>
    </source>
</evidence>
<comment type="similarity">
    <text evidence="1 6">Belongs to the cytochrome P450 family.</text>
</comment>
<dbReference type="Gene3D" id="1.10.630.10">
    <property type="entry name" value="Cytochrome P450"/>
    <property type="match status" value="1"/>
</dbReference>
<dbReference type="PRINTS" id="PR00463">
    <property type="entry name" value="EP450I"/>
</dbReference>
<dbReference type="InterPro" id="IPR017972">
    <property type="entry name" value="Cyt_P450_CS"/>
</dbReference>
<dbReference type="PANTHER" id="PTHR46300:SF2">
    <property type="entry name" value="CYTOCHROME P450 MONOOXYGENASE ALNH-RELATED"/>
    <property type="match status" value="1"/>
</dbReference>
<keyword evidence="3 6" id="KW-0560">Oxidoreductase</keyword>
<evidence type="ECO:0000256" key="2">
    <source>
        <dbReference type="ARBA" id="ARBA00022723"/>
    </source>
</evidence>
<dbReference type="InterPro" id="IPR001128">
    <property type="entry name" value="Cyt_P450"/>
</dbReference>
<dbReference type="Proteomes" id="UP001430848">
    <property type="component" value="Unassembled WGS sequence"/>
</dbReference>
<keyword evidence="4 6" id="KW-0408">Iron</keyword>
<gene>
    <name evidence="7" type="ORF">SLS63_009158</name>
</gene>
<dbReference type="InterPro" id="IPR002401">
    <property type="entry name" value="Cyt_P450_E_grp-I"/>
</dbReference>
<keyword evidence="8" id="KW-1185">Reference proteome</keyword>
<dbReference type="PROSITE" id="PS00086">
    <property type="entry name" value="CYTOCHROME_P450"/>
    <property type="match status" value="1"/>
</dbReference>
<sequence>MAMQIEAQKPQLIDLYPVFRPLYRLLPAWLDSYKMLLNELNRLELPTLLKLVQKTKDKLASGKVSPSFVSDLLSLDGKDQMSDEEISRTAGTGFGAATDTTWGTSRAFVKAMVLYPSALKAAQEEMDRIIGPDRLPTWSDRAQLPYMRAAVEETLRWAPVAFTAVPHAAARADTYGGYTIPAGAIVNANVWVLNNADCEGDESGPRDFDPARFTPEETLVEQNCITADSLRRRHFTFGTGRRVCPGVHVAQRGLFVGMSRLVWGFDFAKKRDADGREINIDRDAFDNRLAAQVLEFQCEITPRDEKRAEIMRREWAGAQIHLHVDGNFTNEFFKKVFEGKRE</sequence>
<evidence type="ECO:0000256" key="4">
    <source>
        <dbReference type="ARBA" id="ARBA00023004"/>
    </source>
</evidence>
<evidence type="ECO:0000313" key="7">
    <source>
        <dbReference type="EMBL" id="KAK7722763.1"/>
    </source>
</evidence>
<accession>A0ABR1P0F9</accession>
<name>A0ABR1P0F9_DIAER</name>
<dbReference type="InterPro" id="IPR050364">
    <property type="entry name" value="Cytochrome_P450_fung"/>
</dbReference>
<keyword evidence="2 6" id="KW-0479">Metal-binding</keyword>
<dbReference type="Pfam" id="PF00067">
    <property type="entry name" value="p450"/>
    <property type="match status" value="1"/>
</dbReference>
<reference evidence="7 8" key="1">
    <citation type="submission" date="2024-02" db="EMBL/GenBank/DDBJ databases">
        <title>De novo assembly and annotation of 12 fungi associated with fruit tree decline syndrome in Ontario, Canada.</title>
        <authorList>
            <person name="Sulman M."/>
            <person name="Ellouze W."/>
            <person name="Ilyukhin E."/>
        </authorList>
    </citation>
    <scope>NUCLEOTIDE SEQUENCE [LARGE SCALE GENOMIC DNA]</scope>
    <source>
        <strain evidence="7 8">M169</strain>
    </source>
</reference>
<protein>
    <recommendedName>
        <fullName evidence="9">Cytochrome P450</fullName>
    </recommendedName>
</protein>
<keyword evidence="6" id="KW-0349">Heme</keyword>
<evidence type="ECO:0000256" key="1">
    <source>
        <dbReference type="ARBA" id="ARBA00010617"/>
    </source>
</evidence>
<organism evidence="7 8">
    <name type="scientific">Diaporthe eres</name>
    <name type="common">Phomopsis oblonga</name>
    <dbReference type="NCBI Taxonomy" id="83184"/>
    <lineage>
        <taxon>Eukaryota</taxon>
        <taxon>Fungi</taxon>
        <taxon>Dikarya</taxon>
        <taxon>Ascomycota</taxon>
        <taxon>Pezizomycotina</taxon>
        <taxon>Sordariomycetes</taxon>
        <taxon>Sordariomycetidae</taxon>
        <taxon>Diaporthales</taxon>
        <taxon>Diaporthaceae</taxon>
        <taxon>Diaporthe</taxon>
        <taxon>Diaporthe eres species complex</taxon>
    </lineage>
</organism>
<dbReference type="PRINTS" id="PR00385">
    <property type="entry name" value="P450"/>
</dbReference>
<evidence type="ECO:0000256" key="3">
    <source>
        <dbReference type="ARBA" id="ARBA00023002"/>
    </source>
</evidence>
<evidence type="ECO:0000256" key="5">
    <source>
        <dbReference type="ARBA" id="ARBA00023033"/>
    </source>
</evidence>